<gene>
    <name evidence="1" type="ORF">DPMN_009419</name>
</gene>
<dbReference type="Proteomes" id="UP000828390">
    <property type="component" value="Unassembled WGS sequence"/>
</dbReference>
<evidence type="ECO:0000313" key="2">
    <source>
        <dbReference type="Proteomes" id="UP000828390"/>
    </source>
</evidence>
<dbReference type="AlphaFoldDB" id="A0A9D4MZK3"/>
<sequence>MEDKSREEKIRFQENTWNFWESGHGKRAPDGIGAVLKRQADTMVNTRGMDITKAADIVNGLAEMETTMKLSTKER</sequence>
<comment type="caution">
    <text evidence="1">The sequence shown here is derived from an EMBL/GenBank/DDBJ whole genome shotgun (WGS) entry which is preliminary data.</text>
</comment>
<evidence type="ECO:0000313" key="1">
    <source>
        <dbReference type="EMBL" id="KAH3885426.1"/>
    </source>
</evidence>
<dbReference type="EMBL" id="JAIWYP010000001">
    <property type="protein sequence ID" value="KAH3885426.1"/>
    <property type="molecule type" value="Genomic_DNA"/>
</dbReference>
<reference evidence="1" key="1">
    <citation type="journal article" date="2019" name="bioRxiv">
        <title>The Genome of the Zebra Mussel, Dreissena polymorpha: A Resource for Invasive Species Research.</title>
        <authorList>
            <person name="McCartney M.A."/>
            <person name="Auch B."/>
            <person name="Kono T."/>
            <person name="Mallez S."/>
            <person name="Zhang Y."/>
            <person name="Obille A."/>
            <person name="Becker A."/>
            <person name="Abrahante J.E."/>
            <person name="Garbe J."/>
            <person name="Badalamenti J.P."/>
            <person name="Herman A."/>
            <person name="Mangelson H."/>
            <person name="Liachko I."/>
            <person name="Sullivan S."/>
            <person name="Sone E.D."/>
            <person name="Koren S."/>
            <person name="Silverstein K.A.T."/>
            <person name="Beckman K.B."/>
            <person name="Gohl D.M."/>
        </authorList>
    </citation>
    <scope>NUCLEOTIDE SEQUENCE</scope>
    <source>
        <strain evidence="1">Duluth1</strain>
        <tissue evidence="1">Whole animal</tissue>
    </source>
</reference>
<proteinExistence type="predicted"/>
<protein>
    <submittedName>
        <fullName evidence="1">Uncharacterized protein</fullName>
    </submittedName>
</protein>
<name>A0A9D4MZK3_DREPO</name>
<accession>A0A9D4MZK3</accession>
<organism evidence="1 2">
    <name type="scientific">Dreissena polymorpha</name>
    <name type="common">Zebra mussel</name>
    <name type="synonym">Mytilus polymorpha</name>
    <dbReference type="NCBI Taxonomy" id="45954"/>
    <lineage>
        <taxon>Eukaryota</taxon>
        <taxon>Metazoa</taxon>
        <taxon>Spiralia</taxon>
        <taxon>Lophotrochozoa</taxon>
        <taxon>Mollusca</taxon>
        <taxon>Bivalvia</taxon>
        <taxon>Autobranchia</taxon>
        <taxon>Heteroconchia</taxon>
        <taxon>Euheterodonta</taxon>
        <taxon>Imparidentia</taxon>
        <taxon>Neoheterodontei</taxon>
        <taxon>Myida</taxon>
        <taxon>Dreissenoidea</taxon>
        <taxon>Dreissenidae</taxon>
        <taxon>Dreissena</taxon>
    </lineage>
</organism>
<keyword evidence="2" id="KW-1185">Reference proteome</keyword>
<reference evidence="1" key="2">
    <citation type="submission" date="2020-11" db="EMBL/GenBank/DDBJ databases">
        <authorList>
            <person name="McCartney M.A."/>
            <person name="Auch B."/>
            <person name="Kono T."/>
            <person name="Mallez S."/>
            <person name="Becker A."/>
            <person name="Gohl D.M."/>
            <person name="Silverstein K.A.T."/>
            <person name="Koren S."/>
            <person name="Bechman K.B."/>
            <person name="Herman A."/>
            <person name="Abrahante J.E."/>
            <person name="Garbe J."/>
        </authorList>
    </citation>
    <scope>NUCLEOTIDE SEQUENCE</scope>
    <source>
        <strain evidence="1">Duluth1</strain>
        <tissue evidence="1">Whole animal</tissue>
    </source>
</reference>